<evidence type="ECO:0000256" key="5">
    <source>
        <dbReference type="ARBA" id="ARBA00022824"/>
    </source>
</evidence>
<dbReference type="PANTHER" id="PTHR13117">
    <property type="entry name" value="ENDOPLASMIC RETICULUM MULTISPAN TRANSMEMBRANE PROTEIN-RELATED"/>
    <property type="match status" value="1"/>
</dbReference>
<feature type="transmembrane region" description="Helical" evidence="9">
    <location>
        <begin position="22"/>
        <end position="43"/>
    </location>
</feature>
<keyword evidence="7 9" id="KW-0472">Membrane</keyword>
<evidence type="ECO:0000256" key="9">
    <source>
        <dbReference type="RuleBase" id="RU365067"/>
    </source>
</evidence>
<feature type="transmembrane region" description="Helical" evidence="9">
    <location>
        <begin position="546"/>
        <end position="565"/>
    </location>
</feature>
<dbReference type="GO" id="GO:0034203">
    <property type="term" value="P:glycolipid translocation"/>
    <property type="evidence" value="ECO:0007669"/>
    <property type="project" value="TreeGrafter"/>
</dbReference>
<keyword evidence="5" id="KW-0256">Endoplasmic reticulum</keyword>
<feature type="transmembrane region" description="Helical" evidence="9">
    <location>
        <begin position="153"/>
        <end position="178"/>
    </location>
</feature>
<feature type="transmembrane region" description="Helical" evidence="9">
    <location>
        <begin position="218"/>
        <end position="236"/>
    </location>
</feature>
<evidence type="ECO:0000256" key="6">
    <source>
        <dbReference type="ARBA" id="ARBA00022989"/>
    </source>
</evidence>
<name>A0A5K3FEP2_MESCO</name>
<comment type="subcellular location">
    <subcellularLocation>
        <location evidence="1 9">Endoplasmic reticulum membrane</location>
        <topology evidence="1 9">Multi-pass membrane protein</topology>
    </subcellularLocation>
</comment>
<dbReference type="PANTHER" id="PTHR13117:SF5">
    <property type="entry name" value="PROTEIN RFT1 HOMOLOG"/>
    <property type="match status" value="1"/>
</dbReference>
<comment type="pathway">
    <text evidence="2">Protein modification; protein glycosylation.</text>
</comment>
<feature type="transmembrane region" description="Helical" evidence="9">
    <location>
        <begin position="363"/>
        <end position="382"/>
    </location>
</feature>
<evidence type="ECO:0000256" key="7">
    <source>
        <dbReference type="ARBA" id="ARBA00023136"/>
    </source>
</evidence>
<dbReference type="AlphaFoldDB" id="A0A5K3FEP2"/>
<feature type="transmembrane region" description="Helical" evidence="9">
    <location>
        <begin position="109"/>
        <end position="133"/>
    </location>
</feature>
<comment type="function">
    <text evidence="8 9">Intramembrane glycolipid transporter that operates in the biosynthetic pathway of dolichol-linked oligosaccharides, the glycan precursors employed in protein asparagine (N)-glycosylation. The sequential addition of sugars to dolichol pyrophosphate produces dolichol-linked oligosaccharides containing fourteen sugars, including two GlcNAcs, nine mannoses and three glucoses. Once assembled, the oligosaccharide is transferred from the lipid to nascent proteins by oligosaccharyltransferases. The assembly of dolichol-linked oligosaccharides begins on the cytosolic side of the endoplasmic reticulum membrane and finishes in its lumen. RFT1 could mediate the translocation of the cytosolically oriented intermediate DolPP-GlcNAc2Man5, produced by ALG11, into the ER lumen where dolichol-linked oligosaccharides assembly continues. However, the intramembrane lipid transporter activity could not be confirmed in vitro.</text>
</comment>
<dbReference type="GO" id="GO:0006488">
    <property type="term" value="P:dolichol-linked oligosaccharide biosynthetic process"/>
    <property type="evidence" value="ECO:0007669"/>
    <property type="project" value="InterPro"/>
</dbReference>
<accession>A0A5K3FEP2</accession>
<feature type="transmembrane region" description="Helical" evidence="9">
    <location>
        <begin position="402"/>
        <end position="420"/>
    </location>
</feature>
<reference evidence="10" key="1">
    <citation type="submission" date="2019-11" db="UniProtKB">
        <authorList>
            <consortium name="WormBaseParasite"/>
        </authorList>
    </citation>
    <scope>IDENTIFICATION</scope>
</reference>
<comment type="similarity">
    <text evidence="3 9">Belongs to the RFT1 family.</text>
</comment>
<keyword evidence="6 9" id="KW-1133">Transmembrane helix</keyword>
<feature type="transmembrane region" description="Helical" evidence="9">
    <location>
        <begin position="190"/>
        <end position="212"/>
    </location>
</feature>
<feature type="transmembrane region" description="Helical" evidence="9">
    <location>
        <begin position="441"/>
        <end position="467"/>
    </location>
</feature>
<sequence length="593" mass="66956">MIQNDEFGKSSKDKSRNLVNKSLLLAEYTFVLQVLLRVITFALNGLTYRWLDADFLGLVNFRLALYYSTLVFMARESFRRACLSRGGEILFGNSSAADACANWRRLLNVMWLTVPTGALVSCVLLPIWIYLWPSPSVESVTSSTEHQYIVSCLIYTLSAMLELITEPMWLVCQLGLFVRSRIVLEATANIARAVGVVVAVYYGPVATHGLYLLTCPQILHGTTLLLGYVFFAIWLVNRTQREPDEPLDRISLTSVSELLPNVHKFSLDWSCLFLSWSFFRQGILKQFLTEGERYLISAFHLLSFADQGIYDLVNNIGSLAPRLLFYPIEESCHLLFSQCIQRELPPKQQNEVLLRQAMKMFRTSLRVVALIAWLGFAFSQAYSRLLLYFYGGSRLVNANPEAANLLRLFALYLVLLAWNGPTEAFLGATMTAENVRRHSRCLAGFSVVFLGASWCLVPLCGAAGFILANCVNVLARIIYSCYFINRFVVSAEENHDYSPETLAELRSFSLLQLMFPSRLQTVVLVITLFVTLFSEYLCSALTITQIFFHLIIGAGAFLAASFVVLRQERALFASLSETSLGRFLNRIYQIFSP</sequence>
<evidence type="ECO:0000256" key="4">
    <source>
        <dbReference type="ARBA" id="ARBA00022692"/>
    </source>
</evidence>
<dbReference type="GO" id="GO:0005789">
    <property type="term" value="C:endoplasmic reticulum membrane"/>
    <property type="evidence" value="ECO:0007669"/>
    <property type="project" value="UniProtKB-SubCell"/>
</dbReference>
<evidence type="ECO:0000256" key="1">
    <source>
        <dbReference type="ARBA" id="ARBA00004477"/>
    </source>
</evidence>
<evidence type="ECO:0000256" key="2">
    <source>
        <dbReference type="ARBA" id="ARBA00004922"/>
    </source>
</evidence>
<dbReference type="Pfam" id="PF04506">
    <property type="entry name" value="Rft-1"/>
    <property type="match status" value="1"/>
</dbReference>
<evidence type="ECO:0000256" key="3">
    <source>
        <dbReference type="ARBA" id="ARBA00010288"/>
    </source>
</evidence>
<dbReference type="InterPro" id="IPR007594">
    <property type="entry name" value="RFT1"/>
</dbReference>
<organism evidence="10">
    <name type="scientific">Mesocestoides corti</name>
    <name type="common">Flatworm</name>
    <dbReference type="NCBI Taxonomy" id="53468"/>
    <lineage>
        <taxon>Eukaryota</taxon>
        <taxon>Metazoa</taxon>
        <taxon>Spiralia</taxon>
        <taxon>Lophotrochozoa</taxon>
        <taxon>Platyhelminthes</taxon>
        <taxon>Cestoda</taxon>
        <taxon>Eucestoda</taxon>
        <taxon>Cyclophyllidea</taxon>
        <taxon>Mesocestoididae</taxon>
        <taxon>Mesocestoides</taxon>
    </lineage>
</organism>
<proteinExistence type="inferred from homology"/>
<dbReference type="WBParaSite" id="MCU_007560-RA">
    <property type="protein sequence ID" value="MCU_007560-RA"/>
    <property type="gene ID" value="MCU_007560"/>
</dbReference>
<evidence type="ECO:0000313" key="10">
    <source>
        <dbReference type="WBParaSite" id="MCU_007560-RA"/>
    </source>
</evidence>
<evidence type="ECO:0000256" key="8">
    <source>
        <dbReference type="ARBA" id="ARBA00045912"/>
    </source>
</evidence>
<protein>
    <recommendedName>
        <fullName evidence="9">Protein RFT1 homolog</fullName>
    </recommendedName>
</protein>
<feature type="transmembrane region" description="Helical" evidence="9">
    <location>
        <begin position="55"/>
        <end position="74"/>
    </location>
</feature>
<feature type="transmembrane region" description="Helical" evidence="9">
    <location>
        <begin position="510"/>
        <end position="534"/>
    </location>
</feature>
<keyword evidence="4 9" id="KW-0812">Transmembrane</keyword>